<dbReference type="Gene3D" id="3.40.50.1000">
    <property type="entry name" value="HAD superfamily/HAD-like"/>
    <property type="match status" value="2"/>
</dbReference>
<dbReference type="EMBL" id="JAEHOE010000032">
    <property type="protein sequence ID" value="KAG2494248.1"/>
    <property type="molecule type" value="Genomic_DNA"/>
</dbReference>
<dbReference type="SFLD" id="SFLDG01129">
    <property type="entry name" value="C1.5:_HAD__Beta-PGM__Phosphata"/>
    <property type="match status" value="1"/>
</dbReference>
<sequence>MPELARSLTPASLSVDLLSGRSHAPRHHHKPLYRAVLVDAAGTFLIPSEPVSDVYLRYAKPAGCTLGHKEVLHRFRRAYNMPWSHSPLRYVGDARPFWSFIVRESTGCSEPEVHEAIYEYYARAEAWHVAPGAVDQLRRLKDAGLLLAVVSNFDTRLRPILRQLGVEGLFDEVVVSAEVCAEKPNPVIFDAALRSLSAAAVARGTASALPFAAAAAASPAAAAAARAASAICASLPPPRDFRPLAPEQVVHIGDDRRNDCWGARAAGMTAWLWGADVHSWGEVADRVLHGERDEEEEEEE</sequence>
<dbReference type="Proteomes" id="UP000612055">
    <property type="component" value="Unassembled WGS sequence"/>
</dbReference>
<dbReference type="Pfam" id="PF00702">
    <property type="entry name" value="Hydrolase"/>
    <property type="match status" value="1"/>
</dbReference>
<proteinExistence type="predicted"/>
<dbReference type="InterPro" id="IPR011949">
    <property type="entry name" value="HAD-SF_hydro_IA_REG-2-like"/>
</dbReference>
<dbReference type="NCBIfam" id="TIGR02252">
    <property type="entry name" value="DREG-2"/>
    <property type="match status" value="1"/>
</dbReference>
<comment type="caution">
    <text evidence="1">The sequence shown here is derived from an EMBL/GenBank/DDBJ whole genome shotgun (WGS) entry which is preliminary data.</text>
</comment>
<dbReference type="InterPro" id="IPR036412">
    <property type="entry name" value="HAD-like_sf"/>
</dbReference>
<dbReference type="PRINTS" id="PR00413">
    <property type="entry name" value="HADHALOGNASE"/>
</dbReference>
<keyword evidence="2" id="KW-1185">Reference proteome</keyword>
<dbReference type="AlphaFoldDB" id="A0A836C093"/>
<dbReference type="PANTHER" id="PTHR46649:SF4">
    <property type="entry name" value="HALOACID DEHALOGENASE-LIKE HYDROLASE (HAD) SUPERFAMILY PROTEIN"/>
    <property type="match status" value="1"/>
</dbReference>
<evidence type="ECO:0000313" key="2">
    <source>
        <dbReference type="Proteomes" id="UP000612055"/>
    </source>
</evidence>
<reference evidence="1" key="1">
    <citation type="journal article" date="2020" name="bioRxiv">
        <title>Comparative genomics of Chlamydomonas.</title>
        <authorList>
            <person name="Craig R.J."/>
            <person name="Hasan A.R."/>
            <person name="Ness R.W."/>
            <person name="Keightley P.D."/>
        </authorList>
    </citation>
    <scope>NUCLEOTIDE SEQUENCE</scope>
    <source>
        <strain evidence="1">CCAP 11/70</strain>
    </source>
</reference>
<dbReference type="InterPro" id="IPR006439">
    <property type="entry name" value="HAD-SF_hydro_IA"/>
</dbReference>
<protein>
    <recommendedName>
        <fullName evidence="3">Haloacid dehalogenase-like hydrolase domain-containing protein 3</fullName>
    </recommendedName>
</protein>
<dbReference type="InterPro" id="IPR023214">
    <property type="entry name" value="HAD_sf"/>
</dbReference>
<gene>
    <name evidence="1" type="ORF">HYH03_007603</name>
</gene>
<organism evidence="1 2">
    <name type="scientific">Edaphochlamys debaryana</name>
    <dbReference type="NCBI Taxonomy" id="47281"/>
    <lineage>
        <taxon>Eukaryota</taxon>
        <taxon>Viridiplantae</taxon>
        <taxon>Chlorophyta</taxon>
        <taxon>core chlorophytes</taxon>
        <taxon>Chlorophyceae</taxon>
        <taxon>CS clade</taxon>
        <taxon>Chlamydomonadales</taxon>
        <taxon>Chlamydomonadales incertae sedis</taxon>
        <taxon>Edaphochlamys</taxon>
    </lineage>
</organism>
<evidence type="ECO:0008006" key="3">
    <source>
        <dbReference type="Google" id="ProtNLM"/>
    </source>
</evidence>
<dbReference type="OrthoDB" id="1694274at2759"/>
<accession>A0A836C093</accession>
<name>A0A836C093_9CHLO</name>
<dbReference type="SFLD" id="SFLDS00003">
    <property type="entry name" value="Haloacid_Dehalogenase"/>
    <property type="match status" value="1"/>
</dbReference>
<dbReference type="Gene3D" id="1.10.150.720">
    <property type="entry name" value="Haloacid dehalogenase-like hydrolase"/>
    <property type="match status" value="1"/>
</dbReference>
<dbReference type="InterPro" id="IPR044924">
    <property type="entry name" value="HAD-SF_hydro_IA_REG-2-like_cap"/>
</dbReference>
<evidence type="ECO:0000313" key="1">
    <source>
        <dbReference type="EMBL" id="KAG2494248.1"/>
    </source>
</evidence>
<dbReference type="PANTHER" id="PTHR46649">
    <property type="match status" value="1"/>
</dbReference>
<dbReference type="SUPFAM" id="SSF56784">
    <property type="entry name" value="HAD-like"/>
    <property type="match status" value="1"/>
</dbReference>